<dbReference type="SMART" id="SM00487">
    <property type="entry name" value="DEXDc"/>
    <property type="match status" value="1"/>
</dbReference>
<evidence type="ECO:0000259" key="13">
    <source>
        <dbReference type="PROSITE" id="PS51194"/>
    </source>
</evidence>
<dbReference type="SMART" id="SM00490">
    <property type="entry name" value="HELICc"/>
    <property type="match status" value="1"/>
</dbReference>
<feature type="compositionally biased region" description="Polar residues" evidence="10">
    <location>
        <begin position="122"/>
        <end position="139"/>
    </location>
</feature>
<dbReference type="Gene3D" id="3.40.50.10810">
    <property type="entry name" value="Tandem AAA-ATPase domain"/>
    <property type="match status" value="1"/>
</dbReference>
<feature type="compositionally biased region" description="Basic and acidic residues" evidence="10">
    <location>
        <begin position="338"/>
        <end position="348"/>
    </location>
</feature>
<dbReference type="InterPro" id="IPR027417">
    <property type="entry name" value="P-loop_NTPase"/>
</dbReference>
<dbReference type="InterPro" id="IPR049730">
    <property type="entry name" value="SNF2/RAD54-like_C"/>
</dbReference>
<dbReference type="GO" id="GO:0006281">
    <property type="term" value="P:DNA repair"/>
    <property type="evidence" value="ECO:0007669"/>
    <property type="project" value="TreeGrafter"/>
</dbReference>
<dbReference type="GO" id="GO:0005524">
    <property type="term" value="F:ATP binding"/>
    <property type="evidence" value="ECO:0007669"/>
    <property type="project" value="UniProtKB-KW"/>
</dbReference>
<feature type="region of interest" description="Disordered" evidence="10">
    <location>
        <begin position="49"/>
        <end position="76"/>
    </location>
</feature>
<feature type="region of interest" description="Disordered" evidence="10">
    <location>
        <begin position="304"/>
        <end position="437"/>
    </location>
</feature>
<evidence type="ECO:0000256" key="7">
    <source>
        <dbReference type="ARBA" id="ARBA00022833"/>
    </source>
</evidence>
<keyword evidence="5" id="KW-0378">Hydrolase</keyword>
<organism evidence="14 15">
    <name type="scientific">Phaeomoniella chlamydospora</name>
    <name type="common">Phaeoacremonium chlamydosporum</name>
    <dbReference type="NCBI Taxonomy" id="158046"/>
    <lineage>
        <taxon>Eukaryota</taxon>
        <taxon>Fungi</taxon>
        <taxon>Dikarya</taxon>
        <taxon>Ascomycota</taxon>
        <taxon>Pezizomycotina</taxon>
        <taxon>Eurotiomycetes</taxon>
        <taxon>Chaetothyriomycetidae</taxon>
        <taxon>Phaeomoniellales</taxon>
        <taxon>Phaeomoniellaceae</taxon>
        <taxon>Phaeomoniella</taxon>
    </lineage>
</organism>
<keyword evidence="6" id="KW-0347">Helicase</keyword>
<feature type="region of interest" description="Disordered" evidence="10">
    <location>
        <begin position="182"/>
        <end position="252"/>
    </location>
</feature>
<dbReference type="InterPro" id="IPR001650">
    <property type="entry name" value="Helicase_C-like"/>
</dbReference>
<dbReference type="InterPro" id="IPR013083">
    <property type="entry name" value="Znf_RING/FYVE/PHD"/>
</dbReference>
<feature type="compositionally biased region" description="Basic residues" evidence="10">
    <location>
        <begin position="363"/>
        <end position="375"/>
    </location>
</feature>
<evidence type="ECO:0000256" key="6">
    <source>
        <dbReference type="ARBA" id="ARBA00022806"/>
    </source>
</evidence>
<evidence type="ECO:0000259" key="12">
    <source>
        <dbReference type="PROSITE" id="PS51192"/>
    </source>
</evidence>
<dbReference type="Proteomes" id="UP000053317">
    <property type="component" value="Unassembled WGS sequence"/>
</dbReference>
<keyword evidence="15" id="KW-1185">Reference proteome</keyword>
<feature type="compositionally biased region" description="Basic and acidic residues" evidence="10">
    <location>
        <begin position="304"/>
        <end position="325"/>
    </location>
</feature>
<accession>A0A0G2GV14</accession>
<dbReference type="GO" id="GO:0004386">
    <property type="term" value="F:helicase activity"/>
    <property type="evidence" value="ECO:0007669"/>
    <property type="project" value="UniProtKB-KW"/>
</dbReference>
<evidence type="ECO:0000256" key="2">
    <source>
        <dbReference type="ARBA" id="ARBA00022723"/>
    </source>
</evidence>
<sequence length="1277" mass="143432">MADSPIHIPDDSEIIDLESSVSEYLDSLAFIKPETDNIVGQSGMVSCTGSLGSTEMDSIKDKSRTASEKSSQEDRFQTKYGLDANNNALESIGPPLQPSHDDQSWTETYARTAAAPAGLTRRSVTGNSPDMSGTIQSGNPDALRRLVGGRTIPHTKILRQRTAAERDRECIDRARNSITLARFRDSTDMDNSGPSRQPFSNNISGITSAADISAPGFGTQSQHEYGASGDQGTSTRTNEQSHEDNDSWMANVGKYDYEKDDAKVAEEFRRARSVYEAKKRQGNATIVDEVEMRRLEREHYVREEAQKKGKMAARDVDLDESNDHADQEDEESVFIPECPREQPKRAAELDDQGDYELVEPASKRTKPSKKPHRKKDGLTVSEIRAALPKDTGEKLKAKRKSKKTADQKTSGGKKRKDNGPKPPKGRRKKSGPTMSNIRSLYGSNIVADAQANAGQPAIPKFTATRRDQALSELIASIPNNKRGELTSDRQAIHDATRKFSTTRSIKSDGQGGWKLRGLASSLFHHQLLGAGWMRDCENRSERPHGGIVADEMGFGKSLMSIANIMDDLDAARASSNKTTLIVVTPALTEQWIAEFKKHIEPKSVPRILKYGAGSRIESTDLLGDLRGYDCIVTTYQEVMKSYPDQGPPHSLTTEKAMNEWWKQHFLDNAGPLHKIRFRRVVLDEAQAIKNPSGKTSKAVRALTGHYKWCITGTPIQNRVEELFAYFDFLKAPHTGSFNLFRNNYCENRSSFRTEIKPDRLAHMLQGIMLRRTHAEKLFSRPIVTLPGIDHRTDLLEFNEIERSIYCLVKHKFVERINSLSSAGQLQSNYRNILTMMHRLRMLTSHILLVQNVLKQCLNAEDVESLWRLTSNEVDPMRVDQIRSTFTELRKLVEAKNMAKEKSGDAPPTDDDVQAALRAVNEDDTDVALGGRFALTFKFRKFLRALAEHDAWAELHGRSLCHRCKSVPEDPYVTSCLHIYCKLCLEAIQMEDAEKKKSQSNCLECGTVFESTSPCNGLHELGWNTDLSQDVDPRKASEISKQRGRRNSTASGLDENNDSRAFVDWINHSDDILPSAKTTAAKAQILSWLEKSPNEKIVIFTQWIDMIRILERICKVEGWSFLSYHGKLDLHVRNRNVKRFMEDPDCKIMICSLKAGGVGLNLTSASKVLILDLFWNTAVERQAFCRCFRIGQQKKVEIVRYVVKDTIDEDLVTMQNSKNAEIEAVMGDETRQKLASLEELLTLFGPLKDDEDGGGFIYVEDDAEESEDDGCQVPKRPF</sequence>
<dbReference type="InterPro" id="IPR000330">
    <property type="entry name" value="SNF2_N"/>
</dbReference>
<comment type="similarity">
    <text evidence="1">Belongs to the SNF2/RAD54 helicase family.</text>
</comment>
<evidence type="ECO:0000313" key="15">
    <source>
        <dbReference type="Proteomes" id="UP000053317"/>
    </source>
</evidence>
<name>A0A0G2GV14_PHACM</name>
<evidence type="ECO:0000256" key="4">
    <source>
        <dbReference type="ARBA" id="ARBA00022771"/>
    </source>
</evidence>
<feature type="region of interest" description="Disordered" evidence="10">
    <location>
        <begin position="1033"/>
        <end position="1054"/>
    </location>
</feature>
<proteinExistence type="inferred from homology"/>
<dbReference type="PROSITE" id="PS51194">
    <property type="entry name" value="HELICASE_CTER"/>
    <property type="match status" value="1"/>
</dbReference>
<feature type="domain" description="RING-type" evidence="11">
    <location>
        <begin position="960"/>
        <end position="1004"/>
    </location>
</feature>
<dbReference type="CDD" id="cd16449">
    <property type="entry name" value="RING-HC"/>
    <property type="match status" value="1"/>
</dbReference>
<keyword evidence="4 9" id="KW-0863">Zinc-finger</keyword>
<evidence type="ECO:0000259" key="11">
    <source>
        <dbReference type="PROSITE" id="PS50089"/>
    </source>
</evidence>
<evidence type="ECO:0000256" key="10">
    <source>
        <dbReference type="SAM" id="MobiDB-lite"/>
    </source>
</evidence>
<protein>
    <submittedName>
        <fullName evidence="14">Putative dna repair protein rad5</fullName>
    </submittedName>
</protein>
<reference evidence="14 15" key="2">
    <citation type="submission" date="2015-05" db="EMBL/GenBank/DDBJ databases">
        <authorList>
            <person name="Morales-Cruz A."/>
            <person name="Amrine K.C."/>
            <person name="Cantu D."/>
        </authorList>
    </citation>
    <scope>NUCLEOTIDE SEQUENCE [LARGE SCALE GENOMIC DNA]</scope>
    <source>
        <strain evidence="14">UCRPC4</strain>
    </source>
</reference>
<evidence type="ECO:0000256" key="1">
    <source>
        <dbReference type="ARBA" id="ARBA00007025"/>
    </source>
</evidence>
<dbReference type="InterPro" id="IPR038718">
    <property type="entry name" value="SNF2-like_sf"/>
</dbReference>
<feature type="domain" description="Helicase ATP-binding" evidence="12">
    <location>
        <begin position="537"/>
        <end position="732"/>
    </location>
</feature>
<dbReference type="InterPro" id="IPR050628">
    <property type="entry name" value="SNF2_RAD54_helicase_TF"/>
</dbReference>
<evidence type="ECO:0000256" key="8">
    <source>
        <dbReference type="ARBA" id="ARBA00022840"/>
    </source>
</evidence>
<feature type="compositionally biased region" description="Polar residues" evidence="10">
    <location>
        <begin position="189"/>
        <end position="207"/>
    </location>
</feature>
<reference evidence="14 15" key="1">
    <citation type="submission" date="2015-05" db="EMBL/GenBank/DDBJ databases">
        <title>Distinctive expansion of gene families associated with plant cell wall degradation and secondary metabolism in the genomes of grapevine trunk pathogens.</title>
        <authorList>
            <person name="Lawrence D.P."/>
            <person name="Travadon R."/>
            <person name="Rolshausen P.E."/>
            <person name="Baumgartner K."/>
        </authorList>
    </citation>
    <scope>NUCLEOTIDE SEQUENCE [LARGE SCALE GENOMIC DNA]</scope>
    <source>
        <strain evidence="14">UCRPC4</strain>
    </source>
</reference>
<dbReference type="PANTHER" id="PTHR45626:SF17">
    <property type="entry name" value="HELICASE-LIKE TRANSCRIPTION FACTOR"/>
    <property type="match status" value="1"/>
</dbReference>
<keyword evidence="8" id="KW-0067">ATP-binding</keyword>
<evidence type="ECO:0000313" key="14">
    <source>
        <dbReference type="EMBL" id="KKY27098.1"/>
    </source>
</evidence>
<dbReference type="Pfam" id="PF00176">
    <property type="entry name" value="SNF2-rel_dom"/>
    <property type="match status" value="1"/>
</dbReference>
<keyword evidence="3" id="KW-0547">Nucleotide-binding</keyword>
<dbReference type="GO" id="GO:0008094">
    <property type="term" value="F:ATP-dependent activity, acting on DNA"/>
    <property type="evidence" value="ECO:0007669"/>
    <property type="project" value="TreeGrafter"/>
</dbReference>
<comment type="caution">
    <text evidence="14">The sequence shown here is derived from an EMBL/GenBank/DDBJ whole genome shotgun (WGS) entry which is preliminary data.</text>
</comment>
<dbReference type="CDD" id="cd18793">
    <property type="entry name" value="SF2_C_SNF"/>
    <property type="match status" value="1"/>
</dbReference>
<dbReference type="GO" id="GO:0008270">
    <property type="term" value="F:zinc ion binding"/>
    <property type="evidence" value="ECO:0007669"/>
    <property type="project" value="UniProtKB-KW"/>
</dbReference>
<feature type="compositionally biased region" description="Basic and acidic residues" evidence="10">
    <location>
        <begin position="57"/>
        <end position="76"/>
    </location>
</feature>
<dbReference type="GO" id="GO:0005634">
    <property type="term" value="C:nucleus"/>
    <property type="evidence" value="ECO:0007669"/>
    <property type="project" value="TreeGrafter"/>
</dbReference>
<dbReference type="SUPFAM" id="SSF52540">
    <property type="entry name" value="P-loop containing nucleoside triphosphate hydrolases"/>
    <property type="match status" value="2"/>
</dbReference>
<dbReference type="PROSITE" id="PS50089">
    <property type="entry name" value="ZF_RING_2"/>
    <property type="match status" value="1"/>
</dbReference>
<feature type="domain" description="Helicase C-terminal" evidence="13">
    <location>
        <begin position="1080"/>
        <end position="1237"/>
    </location>
</feature>
<dbReference type="InterPro" id="IPR014001">
    <property type="entry name" value="Helicase_ATP-bd"/>
</dbReference>
<keyword evidence="2" id="KW-0479">Metal-binding</keyword>
<keyword evidence="7" id="KW-0862">Zinc</keyword>
<dbReference type="PANTHER" id="PTHR45626">
    <property type="entry name" value="TRANSCRIPTION TERMINATION FACTOR 2-RELATED"/>
    <property type="match status" value="1"/>
</dbReference>
<dbReference type="CDD" id="cd18008">
    <property type="entry name" value="DEXDc_SHPRH-like"/>
    <property type="match status" value="1"/>
</dbReference>
<dbReference type="Pfam" id="PF00271">
    <property type="entry name" value="Helicase_C"/>
    <property type="match status" value="1"/>
</dbReference>
<feature type="region of interest" description="Disordered" evidence="10">
    <location>
        <begin position="113"/>
        <end position="141"/>
    </location>
</feature>
<gene>
    <name evidence="14" type="ORF">UCRPC4_g01232</name>
</gene>
<dbReference type="InterPro" id="IPR001841">
    <property type="entry name" value="Znf_RING"/>
</dbReference>
<dbReference type="Gene3D" id="3.30.40.10">
    <property type="entry name" value="Zinc/RING finger domain, C3HC4 (zinc finger)"/>
    <property type="match status" value="1"/>
</dbReference>
<dbReference type="PROSITE" id="PS00518">
    <property type="entry name" value="ZF_RING_1"/>
    <property type="match status" value="1"/>
</dbReference>
<dbReference type="InterPro" id="IPR017907">
    <property type="entry name" value="Znf_RING_CS"/>
</dbReference>
<dbReference type="Gene3D" id="3.40.50.300">
    <property type="entry name" value="P-loop containing nucleotide triphosphate hydrolases"/>
    <property type="match status" value="1"/>
</dbReference>
<dbReference type="OrthoDB" id="1699231at2759"/>
<evidence type="ECO:0000256" key="5">
    <source>
        <dbReference type="ARBA" id="ARBA00022801"/>
    </source>
</evidence>
<dbReference type="PROSITE" id="PS51192">
    <property type="entry name" value="HELICASE_ATP_BIND_1"/>
    <property type="match status" value="1"/>
</dbReference>
<evidence type="ECO:0000256" key="3">
    <source>
        <dbReference type="ARBA" id="ARBA00022741"/>
    </source>
</evidence>
<evidence type="ECO:0000256" key="9">
    <source>
        <dbReference type="PROSITE-ProRule" id="PRU00175"/>
    </source>
</evidence>
<dbReference type="GO" id="GO:0016787">
    <property type="term" value="F:hydrolase activity"/>
    <property type="evidence" value="ECO:0007669"/>
    <property type="project" value="UniProtKB-KW"/>
</dbReference>
<dbReference type="SUPFAM" id="SSF57850">
    <property type="entry name" value="RING/U-box"/>
    <property type="match status" value="1"/>
</dbReference>
<dbReference type="AlphaFoldDB" id="A0A0G2GV14"/>
<dbReference type="EMBL" id="LCWF01000028">
    <property type="protein sequence ID" value="KKY27098.1"/>
    <property type="molecule type" value="Genomic_DNA"/>
</dbReference>